<feature type="transmembrane region" description="Helical" evidence="1">
    <location>
        <begin position="6"/>
        <end position="27"/>
    </location>
</feature>
<feature type="transmembrane region" description="Helical" evidence="1">
    <location>
        <begin position="80"/>
        <end position="98"/>
    </location>
</feature>
<evidence type="ECO:0000313" key="2">
    <source>
        <dbReference type="EMBL" id="EKX73364.1"/>
    </source>
</evidence>
<reference evidence="2 3" key="1">
    <citation type="journal article" date="2012" name="BMC Genomics">
        <title>Comparative genomic analysis and phylogenetic position of Theileria equi.</title>
        <authorList>
            <person name="Kappmeyer L.S."/>
            <person name="Thiagarajan M."/>
            <person name="Herndon D.R."/>
            <person name="Ramsay J.D."/>
            <person name="Caler E."/>
            <person name="Djikeng A."/>
            <person name="Gillespie J.J."/>
            <person name="Lau A.O."/>
            <person name="Roalson E.H."/>
            <person name="Silva J.C."/>
            <person name="Silva M.G."/>
            <person name="Suarez C.E."/>
            <person name="Ueti M.W."/>
            <person name="Nene V.M."/>
            <person name="Mealey R.H."/>
            <person name="Knowles D.P."/>
            <person name="Brayton K.A."/>
        </authorList>
    </citation>
    <scope>NUCLEOTIDE SEQUENCE [LARGE SCALE GENOMIC DNA]</scope>
    <source>
        <strain evidence="2 3">WA</strain>
    </source>
</reference>
<proteinExistence type="predicted"/>
<dbReference type="Proteomes" id="UP000031512">
    <property type="component" value="Unassembled WGS sequence"/>
</dbReference>
<dbReference type="AlphaFoldDB" id="L1LDL6"/>
<dbReference type="GeneID" id="15802971"/>
<accession>L1LDL6</accession>
<keyword evidence="1" id="KW-0472">Membrane</keyword>
<feature type="transmembrane region" description="Helical" evidence="1">
    <location>
        <begin position="39"/>
        <end position="60"/>
    </location>
</feature>
<protein>
    <recommendedName>
        <fullName evidence="4">DUF4149 domain-containing protein</fullName>
    </recommendedName>
</protein>
<evidence type="ECO:0008006" key="4">
    <source>
        <dbReference type="Google" id="ProtNLM"/>
    </source>
</evidence>
<dbReference type="eggNOG" id="ENOG502RX6J">
    <property type="taxonomic scope" value="Eukaryota"/>
</dbReference>
<comment type="caution">
    <text evidence="2">The sequence shown here is derived from an EMBL/GenBank/DDBJ whole genome shotgun (WGS) entry which is preliminary data.</text>
</comment>
<gene>
    <name evidence="2" type="ORF">BEWA_054200</name>
</gene>
<dbReference type="VEuPathDB" id="PiroplasmaDB:BEWA_054200"/>
<keyword evidence="1" id="KW-1133">Transmembrane helix</keyword>
<organism evidence="2 3">
    <name type="scientific">Theileria equi strain WA</name>
    <dbReference type="NCBI Taxonomy" id="1537102"/>
    <lineage>
        <taxon>Eukaryota</taxon>
        <taxon>Sar</taxon>
        <taxon>Alveolata</taxon>
        <taxon>Apicomplexa</taxon>
        <taxon>Aconoidasida</taxon>
        <taxon>Piroplasmida</taxon>
        <taxon>Theileriidae</taxon>
        <taxon>Theileria</taxon>
    </lineage>
</organism>
<dbReference type="OrthoDB" id="360207at2759"/>
<dbReference type="EMBL" id="ACOU01000003">
    <property type="protein sequence ID" value="EKX73364.1"/>
    <property type="molecule type" value="Genomic_DNA"/>
</dbReference>
<evidence type="ECO:0000256" key="1">
    <source>
        <dbReference type="SAM" id="Phobius"/>
    </source>
</evidence>
<dbReference type="RefSeq" id="XP_004832816.1">
    <property type="nucleotide sequence ID" value="XM_004832759.1"/>
</dbReference>
<evidence type="ECO:0000313" key="3">
    <source>
        <dbReference type="Proteomes" id="UP000031512"/>
    </source>
</evidence>
<keyword evidence="1" id="KW-0812">Transmembrane</keyword>
<name>L1LDL6_THEEQ</name>
<dbReference type="KEGG" id="beq:BEWA_054200"/>
<sequence length="165" mass="18084">MAGGLLSTLRFGFLTGGVGLAFSPYLLKVFRPSPAVLRLILNVSWGAVFGSHFWFLFISKRGIPDGEGDHLLENKGVTDLYKFHFLSILGSGLLLFSISGLAPTYHKFRICAYVSLCASILGLGIKWLEDADDEPKGIAKILSRRAFSKFFQLTTFLSVTAFALS</sequence>
<keyword evidence="3" id="KW-1185">Reference proteome</keyword>